<evidence type="ECO:0000256" key="1">
    <source>
        <dbReference type="ARBA" id="ARBA00022737"/>
    </source>
</evidence>
<accession>L5JWI1</accession>
<dbReference type="STRING" id="9402.L5JWI1"/>
<keyword evidence="4" id="KW-1185">Reference proteome</keyword>
<keyword evidence="1" id="KW-0677">Repeat</keyword>
<evidence type="ECO:0000313" key="3">
    <source>
        <dbReference type="EMBL" id="ELK03690.1"/>
    </source>
</evidence>
<dbReference type="PANTHER" id="PTHR15901">
    <property type="entry name" value="TESTICULAR HAPLOID EXPRESSED GENE PROTEIN"/>
    <property type="match status" value="1"/>
</dbReference>
<feature type="region of interest" description="Disordered" evidence="2">
    <location>
        <begin position="1"/>
        <end position="72"/>
    </location>
</feature>
<protein>
    <submittedName>
        <fullName evidence="3">Testicular haploid expressed protein</fullName>
    </submittedName>
</protein>
<dbReference type="PANTHER" id="PTHR15901:SF15">
    <property type="entry name" value="TESTICULAR HAPLOID EXPRESSED GENE PROTEIN-LIKE"/>
    <property type="match status" value="1"/>
</dbReference>
<gene>
    <name evidence="3" type="ORF">PAL_GLEAN10016130</name>
</gene>
<feature type="compositionally biased region" description="Basic and acidic residues" evidence="2">
    <location>
        <begin position="38"/>
        <end position="72"/>
    </location>
</feature>
<dbReference type="InterPro" id="IPR006623">
    <property type="entry name" value="THEG"/>
</dbReference>
<name>L5JWI1_PTEAL</name>
<evidence type="ECO:0000313" key="4">
    <source>
        <dbReference type="Proteomes" id="UP000010552"/>
    </source>
</evidence>
<dbReference type="Pfam" id="PF14912">
    <property type="entry name" value="THEG"/>
    <property type="match status" value="4"/>
</dbReference>
<dbReference type="EMBL" id="KB031078">
    <property type="protein sequence ID" value="ELK03690.1"/>
    <property type="molecule type" value="Genomic_DNA"/>
</dbReference>
<dbReference type="InParanoid" id="L5JWI1"/>
<reference evidence="4" key="1">
    <citation type="journal article" date="2013" name="Science">
        <title>Comparative analysis of bat genomes provides insight into the evolution of flight and immunity.</title>
        <authorList>
            <person name="Zhang G."/>
            <person name="Cowled C."/>
            <person name="Shi Z."/>
            <person name="Huang Z."/>
            <person name="Bishop-Lilly K.A."/>
            <person name="Fang X."/>
            <person name="Wynne J.W."/>
            <person name="Xiong Z."/>
            <person name="Baker M.L."/>
            <person name="Zhao W."/>
            <person name="Tachedjian M."/>
            <person name="Zhu Y."/>
            <person name="Zhou P."/>
            <person name="Jiang X."/>
            <person name="Ng J."/>
            <person name="Yang L."/>
            <person name="Wu L."/>
            <person name="Xiao J."/>
            <person name="Feng Y."/>
            <person name="Chen Y."/>
            <person name="Sun X."/>
            <person name="Zhang Y."/>
            <person name="Marsh G.A."/>
            <person name="Crameri G."/>
            <person name="Broder C.C."/>
            <person name="Frey K.G."/>
            <person name="Wang L.F."/>
            <person name="Wang J."/>
        </authorList>
    </citation>
    <scope>NUCLEOTIDE SEQUENCE [LARGE SCALE GENOMIC DNA]</scope>
</reference>
<organism evidence="3 4">
    <name type="scientific">Pteropus alecto</name>
    <name type="common">Black flying fox</name>
    <dbReference type="NCBI Taxonomy" id="9402"/>
    <lineage>
        <taxon>Eukaryota</taxon>
        <taxon>Metazoa</taxon>
        <taxon>Chordata</taxon>
        <taxon>Craniata</taxon>
        <taxon>Vertebrata</taxon>
        <taxon>Euteleostomi</taxon>
        <taxon>Mammalia</taxon>
        <taxon>Eutheria</taxon>
        <taxon>Laurasiatheria</taxon>
        <taxon>Chiroptera</taxon>
        <taxon>Yinpterochiroptera</taxon>
        <taxon>Pteropodoidea</taxon>
        <taxon>Pteropodidae</taxon>
        <taxon>Pteropodinae</taxon>
        <taxon>Pteropus</taxon>
    </lineage>
</organism>
<dbReference type="SMART" id="SM00705">
    <property type="entry name" value="THEG"/>
    <property type="match status" value="6"/>
</dbReference>
<proteinExistence type="predicted"/>
<feature type="compositionally biased region" description="Polar residues" evidence="2">
    <location>
        <begin position="1"/>
        <end position="12"/>
    </location>
</feature>
<sequence>MENQEFSGSSELSDGHDTTETSARSEALLTPLVTRIFNVRDKPLEPKKPEEVDDQGQRKIPEPYDHYEPCRPSEPHTPYVLYEPYQSYEITELHASHAARKFLAPCEHHGYHAPRKPHKPHEAELFPSAKVMTSPSLVTRIPPRIPLSTLNDPGPCVFLRKWSESNLTPGAYSNIVSLDTIKELRKLFWGNQDPICPISRSALNAQLTKRLENLAQPKEVSHRYVPNRAQYYYSCGRGSVIWEIPSSALFRKISKRIQKLAQPNRVKKEHVINRSFSDYLKKDSLKISDPSPRILRLSIAKGTDPNYLPPKNIENRVSISAQTAVIAPRIIDLAHPRLKIEGLCYPRETCEKPIHPISQAALFAKPNPRIVALAKAKPLHQDYLPAYDSYRPVSYAAIHSEASPRIQELANPSTRAPVHIVYYDPEVFNVKPAALKAQCSQRIQKLAEPLRR</sequence>
<dbReference type="InterPro" id="IPR042401">
    <property type="entry name" value="SPMAP2-like"/>
</dbReference>
<dbReference type="AlphaFoldDB" id="L5JWI1"/>
<evidence type="ECO:0000256" key="2">
    <source>
        <dbReference type="SAM" id="MobiDB-lite"/>
    </source>
</evidence>
<dbReference type="Proteomes" id="UP000010552">
    <property type="component" value="Unassembled WGS sequence"/>
</dbReference>